<dbReference type="EMBL" id="CP126056">
    <property type="protein sequence ID" value="WHX10875.1"/>
    <property type="molecule type" value="Genomic_DNA"/>
</dbReference>
<evidence type="ECO:0000259" key="1">
    <source>
        <dbReference type="Pfam" id="PF07715"/>
    </source>
</evidence>
<dbReference type="Pfam" id="PF07715">
    <property type="entry name" value="Plug"/>
    <property type="match status" value="1"/>
</dbReference>
<evidence type="ECO:0000313" key="2">
    <source>
        <dbReference type="EMBL" id="WHX10875.1"/>
    </source>
</evidence>
<name>A0AA95HWW2_9BACT</name>
<feature type="domain" description="TonB-dependent receptor plug" evidence="1">
    <location>
        <begin position="1"/>
        <end position="56"/>
    </location>
</feature>
<protein>
    <submittedName>
        <fullName evidence="2">TonB-dependent receptor plug domain-containing protein</fullName>
    </submittedName>
</protein>
<dbReference type="Gene3D" id="2.170.130.10">
    <property type="entry name" value="TonB-dependent receptor, plug domain"/>
    <property type="match status" value="1"/>
</dbReference>
<dbReference type="InterPro" id="IPR023997">
    <property type="entry name" value="TonB-dep_OMP_SusC/RagA_CS"/>
</dbReference>
<dbReference type="InterPro" id="IPR012910">
    <property type="entry name" value="Plug_dom"/>
</dbReference>
<keyword evidence="2" id="KW-0675">Receptor</keyword>
<dbReference type="SUPFAM" id="SSF56935">
    <property type="entry name" value="Porins"/>
    <property type="match status" value="1"/>
</dbReference>
<evidence type="ECO:0000313" key="3">
    <source>
        <dbReference type="Proteomes" id="UP001177934"/>
    </source>
</evidence>
<accession>A0AA95HWW2</accession>
<reference evidence="2" key="1">
    <citation type="journal article" date="2023" name="Nat. Commun.">
        <title>Identification of a novel Human Milk Oligosaccharides utilization cluster in the infant gut commensal Bacteroides dorei.</title>
        <authorList>
            <person name="Kijner S."/>
            <person name="Ennis D."/>
            <person name="Shmorak S."/>
            <person name="Florentin A."/>
            <person name="Yassour M."/>
        </authorList>
    </citation>
    <scope>NUCLEOTIDE SEQUENCE</scope>
    <source>
        <strain evidence="2">2</strain>
    </source>
</reference>
<dbReference type="Proteomes" id="UP001177934">
    <property type="component" value="Chromosome"/>
</dbReference>
<sequence length="175" mass="19845">MRGNRSLKADNNPLVLVDGIDYGSFVDINPTDIESIEVLKDISSTAIYGTKGANGVIIITTKSGAKGQKTKIDFNAYVSIKNKAKYPRMMNGEEYAQLKREAYRTTNSAAPDQYMDDALIFNAEELEYLEKGYWVDWQDLLLGTVLPKIMKSVCLVVRREHLIHYHLVFKMIKDC</sequence>
<dbReference type="InterPro" id="IPR037066">
    <property type="entry name" value="Plug_dom_sf"/>
</dbReference>
<dbReference type="AlphaFoldDB" id="A0AA95HWW2"/>
<dbReference type="NCBIfam" id="TIGR04057">
    <property type="entry name" value="SusC_RagA_signa"/>
    <property type="match status" value="1"/>
</dbReference>
<gene>
    <name evidence="2" type="ORF">QNN11_05505</name>
</gene>
<organism evidence="2 3">
    <name type="scientific">Phocaeicola dorei</name>
    <dbReference type="NCBI Taxonomy" id="357276"/>
    <lineage>
        <taxon>Bacteria</taxon>
        <taxon>Pseudomonadati</taxon>
        <taxon>Bacteroidota</taxon>
        <taxon>Bacteroidia</taxon>
        <taxon>Bacteroidales</taxon>
        <taxon>Bacteroidaceae</taxon>
        <taxon>Phocaeicola</taxon>
    </lineage>
</organism>
<proteinExistence type="predicted"/>